<gene>
    <name evidence="1" type="ORF">Hamer_G032017</name>
</gene>
<feature type="non-terminal residue" evidence="1">
    <location>
        <position position="1"/>
    </location>
</feature>
<comment type="caution">
    <text evidence="1">The sequence shown here is derived from an EMBL/GenBank/DDBJ whole genome shotgun (WGS) entry which is preliminary data.</text>
</comment>
<dbReference type="Proteomes" id="UP000747542">
    <property type="component" value="Unassembled WGS sequence"/>
</dbReference>
<keyword evidence="2" id="KW-1185">Reference proteome</keyword>
<sequence>PLYQTCAFHALVFLDYVTSCELDDSWLIMHHFKRQMGRHTERTAILRVLRMIHELPFDIDMSAHWTGYNSLLPSYTPVHTHNVLRCRAQRYGRFYDVGTS</sequence>
<dbReference type="EMBL" id="JAHLQT010015529">
    <property type="protein sequence ID" value="KAG7169774.1"/>
    <property type="molecule type" value="Genomic_DNA"/>
</dbReference>
<proteinExistence type="predicted"/>
<evidence type="ECO:0000313" key="1">
    <source>
        <dbReference type="EMBL" id="KAG7169774.1"/>
    </source>
</evidence>
<evidence type="ECO:0000313" key="2">
    <source>
        <dbReference type="Proteomes" id="UP000747542"/>
    </source>
</evidence>
<dbReference type="AlphaFoldDB" id="A0A8J5MZV9"/>
<reference evidence="1" key="1">
    <citation type="journal article" date="2021" name="Sci. Adv.">
        <title>The American lobster genome reveals insights on longevity, neural, and immune adaptations.</title>
        <authorList>
            <person name="Polinski J.M."/>
            <person name="Zimin A.V."/>
            <person name="Clark K.F."/>
            <person name="Kohn A.B."/>
            <person name="Sadowski N."/>
            <person name="Timp W."/>
            <person name="Ptitsyn A."/>
            <person name="Khanna P."/>
            <person name="Romanova D.Y."/>
            <person name="Williams P."/>
            <person name="Greenwood S.J."/>
            <person name="Moroz L.L."/>
            <person name="Walt D.R."/>
            <person name="Bodnar A.G."/>
        </authorList>
    </citation>
    <scope>NUCLEOTIDE SEQUENCE</scope>
    <source>
        <strain evidence="1">GMGI-L3</strain>
    </source>
</reference>
<protein>
    <submittedName>
        <fullName evidence="1">Uncharacterized protein</fullName>
    </submittedName>
</protein>
<name>A0A8J5MZV9_HOMAM</name>
<organism evidence="1 2">
    <name type="scientific">Homarus americanus</name>
    <name type="common">American lobster</name>
    <dbReference type="NCBI Taxonomy" id="6706"/>
    <lineage>
        <taxon>Eukaryota</taxon>
        <taxon>Metazoa</taxon>
        <taxon>Ecdysozoa</taxon>
        <taxon>Arthropoda</taxon>
        <taxon>Crustacea</taxon>
        <taxon>Multicrustacea</taxon>
        <taxon>Malacostraca</taxon>
        <taxon>Eumalacostraca</taxon>
        <taxon>Eucarida</taxon>
        <taxon>Decapoda</taxon>
        <taxon>Pleocyemata</taxon>
        <taxon>Astacidea</taxon>
        <taxon>Nephropoidea</taxon>
        <taxon>Nephropidae</taxon>
        <taxon>Homarus</taxon>
    </lineage>
</organism>
<accession>A0A8J5MZV9</accession>